<dbReference type="AlphaFoldDB" id="A0A377GGC0"/>
<dbReference type="EMBL" id="UGGV01000001">
    <property type="protein sequence ID" value="STO23575.1"/>
    <property type="molecule type" value="Genomic_DNA"/>
</dbReference>
<name>A0A377GGC0_9GAMM</name>
<protein>
    <submittedName>
        <fullName evidence="2">Uncharacterized protein</fullName>
    </submittedName>
</protein>
<dbReference type="Proteomes" id="UP000254374">
    <property type="component" value="Unassembled WGS sequence"/>
</dbReference>
<reference evidence="1 3" key="1">
    <citation type="submission" date="2017-01" db="EMBL/GenBank/DDBJ databases">
        <authorList>
            <person name="Varghese N."/>
            <person name="Submissions S."/>
        </authorList>
    </citation>
    <scope>NUCLEOTIDE SEQUENCE [LARGE SCALE GENOMIC DNA]</scope>
    <source>
        <strain evidence="1 3">ATCC 33342</strain>
    </source>
</reference>
<dbReference type="RefSeq" id="WP_058469429.1">
    <property type="nucleotide sequence ID" value="NZ_CAAAIX010000045.1"/>
</dbReference>
<reference evidence="2 4" key="2">
    <citation type="submission" date="2018-06" db="EMBL/GenBank/DDBJ databases">
        <authorList>
            <consortium name="Pathogen Informatics"/>
            <person name="Doyle S."/>
        </authorList>
    </citation>
    <scope>NUCLEOTIDE SEQUENCE [LARGE SCALE GENOMIC DNA]</scope>
    <source>
        <strain evidence="2 4">NCTC11401</strain>
    </source>
</reference>
<dbReference type="Proteomes" id="UP000186808">
    <property type="component" value="Unassembled WGS sequence"/>
</dbReference>
<proteinExistence type="predicted"/>
<evidence type="ECO:0000313" key="3">
    <source>
        <dbReference type="Proteomes" id="UP000186808"/>
    </source>
</evidence>
<organism evidence="2 4">
    <name type="scientific">Fluoribacter gormanii</name>
    <dbReference type="NCBI Taxonomy" id="464"/>
    <lineage>
        <taxon>Bacteria</taxon>
        <taxon>Pseudomonadati</taxon>
        <taxon>Pseudomonadota</taxon>
        <taxon>Gammaproteobacteria</taxon>
        <taxon>Legionellales</taxon>
        <taxon>Legionellaceae</taxon>
        <taxon>Fluoribacter</taxon>
    </lineage>
</organism>
<sequence length="118" mass="13610">MSAYQKGVLGDTVSHYFSKSLHHTEEFERMSCQLQNLVGRIEAGITFCKRQKERYPRLQQYSDKISVLNAAKNYVCGNIGLDLLEEYMRMYPKWDKDPEEADAEALIHEARAFKGDAS</sequence>
<keyword evidence="3" id="KW-1185">Reference proteome</keyword>
<gene>
    <name evidence="2" type="ORF">NCTC11401_00375</name>
    <name evidence="1" type="ORF">SAMN05421777_14210</name>
</gene>
<accession>A0A377GGC0</accession>
<evidence type="ECO:0000313" key="2">
    <source>
        <dbReference type="EMBL" id="STO23575.1"/>
    </source>
</evidence>
<dbReference type="OrthoDB" id="5657108at2"/>
<evidence type="ECO:0000313" key="1">
    <source>
        <dbReference type="EMBL" id="SIR91255.1"/>
    </source>
</evidence>
<evidence type="ECO:0000313" key="4">
    <source>
        <dbReference type="Proteomes" id="UP000254374"/>
    </source>
</evidence>
<dbReference type="EMBL" id="FTNL01000042">
    <property type="protein sequence ID" value="SIR91255.1"/>
    <property type="molecule type" value="Genomic_DNA"/>
</dbReference>